<keyword evidence="8" id="KW-0966">Cell projection</keyword>
<keyword evidence="4 7" id="KW-1133">Transmembrane helix</keyword>
<organism evidence="8 9">
    <name type="scientific">Paenibacillus cremeus</name>
    <dbReference type="NCBI Taxonomy" id="2163881"/>
    <lineage>
        <taxon>Bacteria</taxon>
        <taxon>Bacillati</taxon>
        <taxon>Bacillota</taxon>
        <taxon>Bacilli</taxon>
        <taxon>Bacillales</taxon>
        <taxon>Paenibacillaceae</taxon>
        <taxon>Paenibacillus</taxon>
    </lineage>
</organism>
<accession>A0A559KEY4</accession>
<feature type="region of interest" description="Disordered" evidence="6">
    <location>
        <begin position="180"/>
        <end position="201"/>
    </location>
</feature>
<evidence type="ECO:0000256" key="6">
    <source>
        <dbReference type="SAM" id="MobiDB-lite"/>
    </source>
</evidence>
<keyword evidence="3 7" id="KW-0812">Transmembrane</keyword>
<keyword evidence="9" id="KW-1185">Reference proteome</keyword>
<evidence type="ECO:0000256" key="1">
    <source>
        <dbReference type="ARBA" id="ARBA00004236"/>
    </source>
</evidence>
<proteinExistence type="predicted"/>
<keyword evidence="8" id="KW-0969">Cilium</keyword>
<dbReference type="GO" id="GO:0044781">
    <property type="term" value="P:bacterial-type flagellum organization"/>
    <property type="evidence" value="ECO:0007669"/>
    <property type="project" value="InterPro"/>
</dbReference>
<dbReference type="OrthoDB" id="2376965at2"/>
<evidence type="ECO:0000256" key="7">
    <source>
        <dbReference type="SAM" id="Phobius"/>
    </source>
</evidence>
<keyword evidence="5 7" id="KW-0472">Membrane</keyword>
<comment type="subcellular location">
    <subcellularLocation>
        <location evidence="1">Cell membrane</location>
    </subcellularLocation>
</comment>
<evidence type="ECO:0000256" key="3">
    <source>
        <dbReference type="ARBA" id="ARBA00022692"/>
    </source>
</evidence>
<sequence>MWIQTAVFAAAVCFGETGTNTPGSGFMESPDKLTGGSPANTFVMIVQVIFFLLLIIGIFFVIVKVISKKNAFLTGRALRSLGGLPLGQNKSIQVVVIGKSLYIVGVGDNIQLLEKIEDESEVETLTEMMSAGAAFNGPSLESIGDWLKKFGKKPETEEEIEMTASFQEVFQNKMQRMKGRQEVMEQMLKDDKNQDRLNDRT</sequence>
<dbReference type="GO" id="GO:0016020">
    <property type="term" value="C:membrane"/>
    <property type="evidence" value="ECO:0007669"/>
    <property type="project" value="InterPro"/>
</dbReference>
<dbReference type="Pfam" id="PF04347">
    <property type="entry name" value="FliO"/>
    <property type="match status" value="1"/>
</dbReference>
<keyword evidence="8" id="KW-0282">Flagellum</keyword>
<keyword evidence="2" id="KW-1003">Cell membrane</keyword>
<name>A0A559KEY4_9BACL</name>
<reference evidence="8 9" key="1">
    <citation type="submission" date="2019-07" db="EMBL/GenBank/DDBJ databases">
        <authorList>
            <person name="Kim J."/>
        </authorList>
    </citation>
    <scope>NUCLEOTIDE SEQUENCE [LARGE SCALE GENOMIC DNA]</scope>
    <source>
        <strain evidence="8 9">JC52</strain>
    </source>
</reference>
<dbReference type="Proteomes" id="UP000317036">
    <property type="component" value="Unassembled WGS sequence"/>
</dbReference>
<evidence type="ECO:0000313" key="8">
    <source>
        <dbReference type="EMBL" id="TVY10683.1"/>
    </source>
</evidence>
<dbReference type="EMBL" id="VNJI01000007">
    <property type="protein sequence ID" value="TVY10683.1"/>
    <property type="molecule type" value="Genomic_DNA"/>
</dbReference>
<dbReference type="AlphaFoldDB" id="A0A559KEY4"/>
<protein>
    <submittedName>
        <fullName evidence="8">Flagellar protein</fullName>
    </submittedName>
</protein>
<comment type="caution">
    <text evidence="8">The sequence shown here is derived from an EMBL/GenBank/DDBJ whole genome shotgun (WGS) entry which is preliminary data.</text>
</comment>
<gene>
    <name evidence="8" type="ORF">FPZ49_07890</name>
</gene>
<evidence type="ECO:0000256" key="5">
    <source>
        <dbReference type="ARBA" id="ARBA00023136"/>
    </source>
</evidence>
<feature type="transmembrane region" description="Helical" evidence="7">
    <location>
        <begin position="39"/>
        <end position="63"/>
    </location>
</feature>
<evidence type="ECO:0000256" key="2">
    <source>
        <dbReference type="ARBA" id="ARBA00022475"/>
    </source>
</evidence>
<evidence type="ECO:0000256" key="4">
    <source>
        <dbReference type="ARBA" id="ARBA00022989"/>
    </source>
</evidence>
<dbReference type="InterPro" id="IPR022781">
    <property type="entry name" value="Flagellar_biosynth_FliO"/>
</dbReference>
<evidence type="ECO:0000313" key="9">
    <source>
        <dbReference type="Proteomes" id="UP000317036"/>
    </source>
</evidence>